<feature type="compositionally biased region" description="Polar residues" evidence="1">
    <location>
        <begin position="360"/>
        <end position="377"/>
    </location>
</feature>
<evidence type="ECO:0000256" key="2">
    <source>
        <dbReference type="SAM" id="Phobius"/>
    </source>
</evidence>
<dbReference type="Proteomes" id="UP000887572">
    <property type="component" value="Unplaced"/>
</dbReference>
<feature type="compositionally biased region" description="Basic residues" evidence="1">
    <location>
        <begin position="329"/>
        <end position="346"/>
    </location>
</feature>
<accession>A0A914HUW6</accession>
<feature type="transmembrane region" description="Helical" evidence="2">
    <location>
        <begin position="688"/>
        <end position="707"/>
    </location>
</feature>
<feature type="compositionally biased region" description="Polar residues" evidence="1">
    <location>
        <begin position="623"/>
        <end position="634"/>
    </location>
</feature>
<keyword evidence="2" id="KW-0812">Transmembrane</keyword>
<keyword evidence="2" id="KW-1133">Transmembrane helix</keyword>
<proteinExistence type="predicted"/>
<feature type="region of interest" description="Disordered" evidence="1">
    <location>
        <begin position="1"/>
        <end position="26"/>
    </location>
</feature>
<sequence length="755" mass="81869">MGLNQSKPNKAKQSPSKPVTFTLTPIGRFPHQSDIWQQLQAAEQHGIGLPLPTGNTPPLLQHQQAQIVPPSSSNSNFFMNPLASPEVYSIGSIHQTPNDGGGGYSPIQPDLGNAKTQYEPPNVQINGSAGSSPRQYRADPVSDERPKESPLLCDTNPNVDNAKTKYVPSNSMHQQNAPLYLPISGSVDGFGSPSQYGIEHPVADKSTNGSPSLCDTNPNVDNAKTKYEPPKSNYQIGSKVVTDNTPPLLQHQQALIAFGSIDQTSNGGGGGGYSPIQPDLGNAKTQYEPPNAQSMEVLTPVPVNTAPILSQTNAQKKAHCSATPIRTQTYKRKPIALRHQSGRHQNAKNSQQTQHDKMNDQGNGEAPTNGTEQESTMTVVGELPSNGTEQESTMTVVGELPSNGTEQESTMTVVGELPSNGTEQESTMTVVGELPSNGTEQESTMTVVGELPSNGTEQESTMTVVGELPSNGTEQESTMTVVGELPSNGTEQESSMTVVGELPSNGTEQESTMTVVGELPSNGTEQESTMTVVGELPSNGTEQESSMTVVGELPSNGTEQESTMTVVGELPSNGTEQESTMTVVGELPSNGTEQESSMTVVGELPSNGTEQESSMTVVGELPSNGTEQESTMTVETEPRVEKGNERVDRTLSNSSKKMLGVIGLIISLSLLCWILLKYGGTMREWILWIREWIMVIYEWIVCAHQWIICIYDWIMWINDCIMVIYEWIVCVQEWIIWMHESALRIYHWTLWLYLS</sequence>
<feature type="compositionally biased region" description="Basic and acidic residues" evidence="1">
    <location>
        <begin position="136"/>
        <end position="148"/>
    </location>
</feature>
<feature type="compositionally biased region" description="Polar residues" evidence="1">
    <location>
        <begin position="123"/>
        <end position="134"/>
    </location>
</feature>
<organism evidence="3 4">
    <name type="scientific">Globodera rostochiensis</name>
    <name type="common">Golden nematode worm</name>
    <name type="synonym">Heterodera rostochiensis</name>
    <dbReference type="NCBI Taxonomy" id="31243"/>
    <lineage>
        <taxon>Eukaryota</taxon>
        <taxon>Metazoa</taxon>
        <taxon>Ecdysozoa</taxon>
        <taxon>Nematoda</taxon>
        <taxon>Chromadorea</taxon>
        <taxon>Rhabditida</taxon>
        <taxon>Tylenchina</taxon>
        <taxon>Tylenchomorpha</taxon>
        <taxon>Tylenchoidea</taxon>
        <taxon>Heteroderidae</taxon>
        <taxon>Heteroderinae</taxon>
        <taxon>Globodera</taxon>
    </lineage>
</organism>
<evidence type="ECO:0000313" key="4">
    <source>
        <dbReference type="WBParaSite" id="Gr19_v10_g4394.t1"/>
    </source>
</evidence>
<evidence type="ECO:0000256" key="1">
    <source>
        <dbReference type="SAM" id="MobiDB-lite"/>
    </source>
</evidence>
<feature type="region of interest" description="Disordered" evidence="1">
    <location>
        <begin position="91"/>
        <end position="160"/>
    </location>
</feature>
<name>A0A914HUW6_GLORO</name>
<feature type="transmembrane region" description="Helical" evidence="2">
    <location>
        <begin position="658"/>
        <end position="676"/>
    </location>
</feature>
<evidence type="ECO:0000313" key="3">
    <source>
        <dbReference type="Proteomes" id="UP000887572"/>
    </source>
</evidence>
<keyword evidence="3" id="KW-1185">Reference proteome</keyword>
<protein>
    <submittedName>
        <fullName evidence="4">Uncharacterized protein</fullName>
    </submittedName>
</protein>
<dbReference type="AlphaFoldDB" id="A0A914HUW6"/>
<feature type="region of interest" description="Disordered" evidence="1">
    <location>
        <begin position="312"/>
        <end position="377"/>
    </location>
</feature>
<feature type="compositionally biased region" description="Polar residues" evidence="1">
    <location>
        <begin position="1"/>
        <end position="23"/>
    </location>
</feature>
<keyword evidence="2" id="KW-0472">Membrane</keyword>
<dbReference type="WBParaSite" id="Gr19_v10_g4394.t1">
    <property type="protein sequence ID" value="Gr19_v10_g4394.t1"/>
    <property type="gene ID" value="Gr19_v10_g4394"/>
</dbReference>
<reference evidence="4" key="1">
    <citation type="submission" date="2022-11" db="UniProtKB">
        <authorList>
            <consortium name="WormBaseParasite"/>
        </authorList>
    </citation>
    <scope>IDENTIFICATION</scope>
</reference>
<feature type="region of interest" description="Disordered" evidence="1">
    <location>
        <begin position="620"/>
        <end position="643"/>
    </location>
</feature>